<gene>
    <name evidence="2" type="ORF">E4633_13910</name>
</gene>
<sequence length="149" mass="16267">MAKKCCMCGDEAGFLRGISFQEIKRNDYCSSCATEYVTKAISAIIITTTNHLDGYVVKRYIDIESVEIVAGTGMFSEFGGDVADFFGARSTAFEQKLQKAKRTALDKLKYAAFERGGNAVIAIDLDYTEFSGNRIGLIANGTIVEVESI</sequence>
<dbReference type="Proteomes" id="UP000306416">
    <property type="component" value="Unassembled WGS sequence"/>
</dbReference>
<evidence type="ECO:0000313" key="3">
    <source>
        <dbReference type="Proteomes" id="UP000306416"/>
    </source>
</evidence>
<dbReference type="PANTHER" id="PTHR34068:SF1">
    <property type="entry name" value="UPF0145 PROTEIN YBJQ"/>
    <property type="match status" value="1"/>
</dbReference>
<dbReference type="AlphaFoldDB" id="A0A4S1CEG9"/>
<dbReference type="SUPFAM" id="SSF117782">
    <property type="entry name" value="YbjQ-like"/>
    <property type="match status" value="1"/>
</dbReference>
<protein>
    <submittedName>
        <fullName evidence="2">Heavy metal-binding domain-containing protein</fullName>
    </submittedName>
</protein>
<dbReference type="Gene3D" id="3.30.110.70">
    <property type="entry name" value="Hypothetical protein apc22750. Chain B"/>
    <property type="match status" value="1"/>
</dbReference>
<evidence type="ECO:0000313" key="2">
    <source>
        <dbReference type="EMBL" id="TGU71420.1"/>
    </source>
</evidence>
<dbReference type="RefSeq" id="WP_135871000.1">
    <property type="nucleotide sequence ID" value="NZ_SRSC01000003.1"/>
</dbReference>
<name>A0A4S1CEG9_9BACT</name>
<reference evidence="2 3" key="1">
    <citation type="submission" date="2019-04" db="EMBL/GenBank/DDBJ databases">
        <title>Geobacter oryzae sp. nov., ferric-reducing bacteria isolated from paddy soil.</title>
        <authorList>
            <person name="Xu Z."/>
            <person name="Masuda Y."/>
            <person name="Itoh H."/>
            <person name="Senoo K."/>
        </authorList>
    </citation>
    <scope>NUCLEOTIDE SEQUENCE [LARGE SCALE GENOMIC DNA]</scope>
    <source>
        <strain evidence="2 3">Red111</strain>
    </source>
</reference>
<comment type="similarity">
    <text evidence="1">Belongs to the UPF0145 family.</text>
</comment>
<comment type="caution">
    <text evidence="2">The sequence shown here is derived from an EMBL/GenBank/DDBJ whole genome shotgun (WGS) entry which is preliminary data.</text>
</comment>
<dbReference type="InterPro" id="IPR002765">
    <property type="entry name" value="UPF0145_YbjQ-like"/>
</dbReference>
<evidence type="ECO:0000256" key="1">
    <source>
        <dbReference type="ARBA" id="ARBA00010751"/>
    </source>
</evidence>
<dbReference type="EMBL" id="SRSC01000003">
    <property type="protein sequence ID" value="TGU71420.1"/>
    <property type="molecule type" value="Genomic_DNA"/>
</dbReference>
<proteinExistence type="inferred from homology"/>
<keyword evidence="3" id="KW-1185">Reference proteome</keyword>
<accession>A0A4S1CEG9</accession>
<dbReference type="PANTHER" id="PTHR34068">
    <property type="entry name" value="UPF0145 PROTEIN YBJQ"/>
    <property type="match status" value="1"/>
</dbReference>
<organism evidence="2 3">
    <name type="scientific">Geomonas terrae</name>
    <dbReference type="NCBI Taxonomy" id="2562681"/>
    <lineage>
        <taxon>Bacteria</taxon>
        <taxon>Pseudomonadati</taxon>
        <taxon>Thermodesulfobacteriota</taxon>
        <taxon>Desulfuromonadia</taxon>
        <taxon>Geobacterales</taxon>
        <taxon>Geobacteraceae</taxon>
        <taxon>Geomonas</taxon>
    </lineage>
</organism>
<dbReference type="InterPro" id="IPR035439">
    <property type="entry name" value="UPF0145_dom_sf"/>
</dbReference>
<dbReference type="Pfam" id="PF01906">
    <property type="entry name" value="YbjQ_1"/>
    <property type="match status" value="1"/>
</dbReference>